<dbReference type="Proteomes" id="UP001062846">
    <property type="component" value="Chromosome 11"/>
</dbReference>
<evidence type="ECO:0000313" key="2">
    <source>
        <dbReference type="Proteomes" id="UP001062846"/>
    </source>
</evidence>
<protein>
    <submittedName>
        <fullName evidence="1">Uncharacterized protein</fullName>
    </submittedName>
</protein>
<organism evidence="1 2">
    <name type="scientific">Rhododendron molle</name>
    <name type="common">Chinese azalea</name>
    <name type="synonym">Azalea mollis</name>
    <dbReference type="NCBI Taxonomy" id="49168"/>
    <lineage>
        <taxon>Eukaryota</taxon>
        <taxon>Viridiplantae</taxon>
        <taxon>Streptophyta</taxon>
        <taxon>Embryophyta</taxon>
        <taxon>Tracheophyta</taxon>
        <taxon>Spermatophyta</taxon>
        <taxon>Magnoliopsida</taxon>
        <taxon>eudicotyledons</taxon>
        <taxon>Gunneridae</taxon>
        <taxon>Pentapetalae</taxon>
        <taxon>asterids</taxon>
        <taxon>Ericales</taxon>
        <taxon>Ericaceae</taxon>
        <taxon>Ericoideae</taxon>
        <taxon>Rhodoreae</taxon>
        <taxon>Rhododendron</taxon>
    </lineage>
</organism>
<dbReference type="EMBL" id="CM046398">
    <property type="protein sequence ID" value="KAI8530462.1"/>
    <property type="molecule type" value="Genomic_DNA"/>
</dbReference>
<proteinExistence type="predicted"/>
<accession>A0ACC0LPZ8</accession>
<sequence>MRPRAMIWGPLDKGKKKSKGSLLAFRVYLDELSNTQVEWDPWSNVEPEPEYVARSRVVTASRVLLESAFRW</sequence>
<keyword evidence="2" id="KW-1185">Reference proteome</keyword>
<name>A0ACC0LPZ8_RHOML</name>
<reference evidence="1" key="1">
    <citation type="submission" date="2022-02" db="EMBL/GenBank/DDBJ databases">
        <title>Plant Genome Project.</title>
        <authorList>
            <person name="Zhang R.-G."/>
        </authorList>
    </citation>
    <scope>NUCLEOTIDE SEQUENCE</scope>
    <source>
        <strain evidence="1">AT1</strain>
    </source>
</reference>
<gene>
    <name evidence="1" type="ORF">RHMOL_Rhmol11G0060400</name>
</gene>
<comment type="caution">
    <text evidence="1">The sequence shown here is derived from an EMBL/GenBank/DDBJ whole genome shotgun (WGS) entry which is preliminary data.</text>
</comment>
<evidence type="ECO:0000313" key="1">
    <source>
        <dbReference type="EMBL" id="KAI8530462.1"/>
    </source>
</evidence>